<reference evidence="3" key="1">
    <citation type="submission" date="2020-11" db="EMBL/GenBank/DDBJ databases">
        <title>Kefir isolates.</title>
        <authorList>
            <person name="Marcisauskas S."/>
            <person name="Kim Y."/>
            <person name="Blasche S."/>
        </authorList>
    </citation>
    <scope>NUCLEOTIDE SEQUENCE</scope>
    <source>
        <strain evidence="3">Olga-1</strain>
    </source>
</reference>
<dbReference type="FunFam" id="1.25.40.90:FF:000016">
    <property type="entry name" value="mRNA cleavage factor complex component Pcf11"/>
    <property type="match status" value="1"/>
</dbReference>
<dbReference type="GO" id="GO:0005737">
    <property type="term" value="C:cytoplasm"/>
    <property type="evidence" value="ECO:0007669"/>
    <property type="project" value="TreeGrafter"/>
</dbReference>
<feature type="compositionally biased region" description="Low complexity" evidence="1">
    <location>
        <begin position="338"/>
        <end position="360"/>
    </location>
</feature>
<dbReference type="GO" id="GO:0006369">
    <property type="term" value="P:termination of RNA polymerase II transcription"/>
    <property type="evidence" value="ECO:0007669"/>
    <property type="project" value="InterPro"/>
</dbReference>
<name>A0A9P7BGJ5_9ASCO</name>
<protein>
    <recommendedName>
        <fullName evidence="2">CID domain-containing protein</fullName>
    </recommendedName>
</protein>
<dbReference type="EMBL" id="PUHW01000044">
    <property type="protein sequence ID" value="KAG0690136.1"/>
    <property type="molecule type" value="Genomic_DNA"/>
</dbReference>
<dbReference type="PROSITE" id="PS51391">
    <property type="entry name" value="CID"/>
    <property type="match status" value="1"/>
</dbReference>
<dbReference type="GO" id="GO:0031124">
    <property type="term" value="P:mRNA 3'-end processing"/>
    <property type="evidence" value="ECO:0007669"/>
    <property type="project" value="InterPro"/>
</dbReference>
<dbReference type="GO" id="GO:0000993">
    <property type="term" value="F:RNA polymerase II complex binding"/>
    <property type="evidence" value="ECO:0007669"/>
    <property type="project" value="InterPro"/>
</dbReference>
<dbReference type="AlphaFoldDB" id="A0A9P7BGJ5"/>
<dbReference type="InterPro" id="IPR054127">
    <property type="entry name" value="Pcf11_C"/>
</dbReference>
<dbReference type="SUPFAM" id="SSF48464">
    <property type="entry name" value="ENTH/VHS domain"/>
    <property type="match status" value="1"/>
</dbReference>
<feature type="compositionally biased region" description="Polar residues" evidence="1">
    <location>
        <begin position="361"/>
        <end position="370"/>
    </location>
</feature>
<organism evidence="3 4">
    <name type="scientific">Pichia californica</name>
    <dbReference type="NCBI Taxonomy" id="460514"/>
    <lineage>
        <taxon>Eukaryota</taxon>
        <taxon>Fungi</taxon>
        <taxon>Dikarya</taxon>
        <taxon>Ascomycota</taxon>
        <taxon>Saccharomycotina</taxon>
        <taxon>Pichiomycetes</taxon>
        <taxon>Pichiales</taxon>
        <taxon>Pichiaceae</taxon>
        <taxon>Pichia</taxon>
    </lineage>
</organism>
<evidence type="ECO:0000313" key="3">
    <source>
        <dbReference type="EMBL" id="KAG0690136.1"/>
    </source>
</evidence>
<dbReference type="Gene3D" id="1.25.40.90">
    <property type="match status" value="1"/>
</dbReference>
<dbReference type="InterPro" id="IPR008942">
    <property type="entry name" value="ENTH_VHS"/>
</dbReference>
<dbReference type="OrthoDB" id="2129491at2759"/>
<evidence type="ECO:0000256" key="1">
    <source>
        <dbReference type="SAM" id="MobiDB-lite"/>
    </source>
</evidence>
<dbReference type="InterPro" id="IPR006569">
    <property type="entry name" value="CID_dom"/>
</dbReference>
<comment type="caution">
    <text evidence="3">The sequence shown here is derived from an EMBL/GenBank/DDBJ whole genome shotgun (WGS) entry which is preliminary data.</text>
</comment>
<keyword evidence="4" id="KW-1185">Reference proteome</keyword>
<dbReference type="SMART" id="SM00582">
    <property type="entry name" value="RPR"/>
    <property type="match status" value="1"/>
</dbReference>
<dbReference type="PANTHER" id="PTHR15921">
    <property type="entry name" value="PRE-MRNA CLEAVAGE COMPLEX II"/>
    <property type="match status" value="1"/>
</dbReference>
<dbReference type="InterPro" id="IPR045154">
    <property type="entry name" value="PCF11-like"/>
</dbReference>
<evidence type="ECO:0000259" key="2">
    <source>
        <dbReference type="PROSITE" id="PS51391"/>
    </source>
</evidence>
<dbReference type="GO" id="GO:0003729">
    <property type="term" value="F:mRNA binding"/>
    <property type="evidence" value="ECO:0007669"/>
    <property type="project" value="InterPro"/>
</dbReference>
<dbReference type="CDD" id="cd16982">
    <property type="entry name" value="CID_Pcf11"/>
    <property type="match status" value="1"/>
</dbReference>
<feature type="compositionally biased region" description="Low complexity" evidence="1">
    <location>
        <begin position="298"/>
        <end position="330"/>
    </location>
</feature>
<proteinExistence type="predicted"/>
<dbReference type="PANTHER" id="PTHR15921:SF3">
    <property type="entry name" value="PRE-MRNA CLEAVAGE COMPLEX 2 PROTEIN PCF11"/>
    <property type="match status" value="1"/>
</dbReference>
<sequence>MSSNTTNASEILPNQFEEDYYNSLQQLTFNSRPIIESHTNLAQENNIFAPQVVSAIEKRIDKAIPSQKLFALYLLDSISKNIGLPYTSLFSNNIFKVFTRAYGLVDDETRCKMIKLFKTWKMPTALTGLPIFDPNQLDKVEQFLIKVTASSNPGVTYSSNDLNGNQHKNINARNASPVPITNNLSVINQPNLIRETDELLALVNSRLQSVPHDEKGQQRFKLLNQLKNILTSNSDIPKNQLNEVAKQLQSIREDEILKLNIIKQQQAQKRVQQQQQQQQSQQKNPLFSASQLQSLLNMSNNNLNNNNLNNNNLNNNNLNNNGNPANALFNMMNSVMIQQQQQQHQSQQNVEQQRQQNEQQITPQVNNSNPLGLKSLSFLEDMLKKTARNQTMSQTVTTSSNVDFKFIRPTKEAILEDFVLTQTFINNHNPSVKEISLLYEFKPIQCDKCSKRFADTDKGLLLRNKHIEWHTRVEQRLKLGGSGLGGVVNRSWYLTQSKWIEFDDYQDDESVSTNTTFLTNGQSTSNKLNQVNDSLTSNDGINEYRERDVKVNLHDAPNHIVRIPESSSNEVVCGICREKLVGTFDEDSGDWIWKNAVEQKGKVWHWTCWEERKRSGSRRDRSPQRN</sequence>
<dbReference type="Pfam" id="PF21936">
    <property type="entry name" value="Pcf11_C"/>
    <property type="match status" value="1"/>
</dbReference>
<feature type="region of interest" description="Disordered" evidence="1">
    <location>
        <begin position="298"/>
        <end position="371"/>
    </location>
</feature>
<evidence type="ECO:0000313" key="4">
    <source>
        <dbReference type="Proteomes" id="UP000697127"/>
    </source>
</evidence>
<dbReference type="GO" id="GO:0005849">
    <property type="term" value="C:mRNA cleavage factor complex"/>
    <property type="evidence" value="ECO:0007669"/>
    <property type="project" value="TreeGrafter"/>
</dbReference>
<gene>
    <name evidence="3" type="ORF">C6P40_003757</name>
</gene>
<dbReference type="Proteomes" id="UP000697127">
    <property type="component" value="Unassembled WGS sequence"/>
</dbReference>
<dbReference type="Pfam" id="PF04818">
    <property type="entry name" value="CID"/>
    <property type="match status" value="1"/>
</dbReference>
<feature type="domain" description="CID" evidence="2">
    <location>
        <begin position="12"/>
        <end position="148"/>
    </location>
</feature>
<accession>A0A9P7BGJ5</accession>
<dbReference type="InterPro" id="IPR047415">
    <property type="entry name" value="Pcf11_CID"/>
</dbReference>